<dbReference type="AlphaFoldDB" id="A0A1R1QSB6"/>
<evidence type="ECO:0000313" key="2">
    <source>
        <dbReference type="Proteomes" id="UP000187367"/>
    </source>
</evidence>
<dbReference type="Pfam" id="PF05908">
    <property type="entry name" value="Gamma_PGA_hydro"/>
    <property type="match status" value="1"/>
</dbReference>
<dbReference type="Gene3D" id="3.40.630.100">
    <property type="entry name" value="Poly-gamma-glutamate hydrolase, zinc-binding motif"/>
    <property type="match status" value="1"/>
</dbReference>
<proteinExistence type="predicted"/>
<sequence length="143" mass="16002">MLFVSFLVLFTSINITYASDKYRNFAELKEGEDPASYNIFTRDLGTSALIFAPHGGGIEGGTSEIAKELSTHFSTYLFEALKIPGALDLHITSTNFDEPQALDILNNHDLTLSVDGIFLQVMISWLQELLRKPKNVEKTFQIN</sequence>
<organism evidence="1 2">
    <name type="scientific">Bacillus swezeyi</name>
    <dbReference type="NCBI Taxonomy" id="1925020"/>
    <lineage>
        <taxon>Bacteria</taxon>
        <taxon>Bacillati</taxon>
        <taxon>Bacillota</taxon>
        <taxon>Bacilli</taxon>
        <taxon>Bacillales</taxon>
        <taxon>Bacillaceae</taxon>
        <taxon>Bacillus</taxon>
    </lineage>
</organism>
<dbReference type="RefSeq" id="WP_076762683.1">
    <property type="nucleotide sequence ID" value="NZ_JARMML010000003.1"/>
</dbReference>
<dbReference type="InterPro" id="IPR038128">
    <property type="entry name" value="Gamma_PGA_hydro_sf"/>
</dbReference>
<dbReference type="Proteomes" id="UP000187367">
    <property type="component" value="Unassembled WGS sequence"/>
</dbReference>
<accession>A0A1R1QSB6</accession>
<evidence type="ECO:0000313" key="1">
    <source>
        <dbReference type="EMBL" id="OMI07552.1"/>
    </source>
</evidence>
<accession>A0A1R1RMU6</accession>
<gene>
    <name evidence="1" type="ORF">BW143_06565</name>
</gene>
<dbReference type="OrthoDB" id="7721587at2"/>
<keyword evidence="2" id="KW-1185">Reference proteome</keyword>
<dbReference type="EMBL" id="MTJL01000010">
    <property type="protein sequence ID" value="OMI07552.1"/>
    <property type="molecule type" value="Genomic_DNA"/>
</dbReference>
<comment type="caution">
    <text evidence="1">The sequence shown here is derived from an EMBL/GenBank/DDBJ whole genome shotgun (WGS) entry which is preliminary data.</text>
</comment>
<reference evidence="1 2" key="1">
    <citation type="submission" date="2017-01" db="EMBL/GenBank/DDBJ databases">
        <title>Bacillus phylogenomics.</title>
        <authorList>
            <person name="Dunlap C."/>
        </authorList>
    </citation>
    <scope>NUCLEOTIDE SEQUENCE [LARGE SCALE GENOMIC DNA]</scope>
    <source>
        <strain evidence="1 2">NRRL B-41282</strain>
    </source>
</reference>
<name>A0A1R1QSB6_9BACI</name>
<protein>
    <submittedName>
        <fullName evidence="1">Uncharacterized protein</fullName>
    </submittedName>
</protein>
<dbReference type="InterPro" id="IPR008585">
    <property type="entry name" value="Gamma_PGA_hydro"/>
</dbReference>